<gene>
    <name evidence="2" type="ORF">Daura_49900</name>
</gene>
<evidence type="ECO:0000259" key="1">
    <source>
        <dbReference type="Pfam" id="PF00501"/>
    </source>
</evidence>
<keyword evidence="3" id="KW-1185">Reference proteome</keyword>
<dbReference type="InterPro" id="IPR000873">
    <property type="entry name" value="AMP-dep_synth/lig_dom"/>
</dbReference>
<sequence length="464" mass="49484">MTLLHPDARLIDAATGAELSGVPLRDAVHAAVAGYAELTPGVLFLRTPTTVEAIVRYIGAFEAGRPLALLDPGLPAETLADFVERFEPAAVCGPLPSDVHKGYTRRNDELWERDTPSATVAHPDLATLLATSGSTGNPKLVRLSRGAILANTTSIIEALGITGADVAVSSLPFYYSFGMSVLNTHLAAGATVVVESEGLVARSFWPAITKHEVTSLALVPSQYEMLRRLRFDPRRYPSLRTLTQAGGRLRAELVQDFHERMATVGGRLFVMYGQTEAAPRLTTLPADRLAEKLGSVGPAVPGGRLTVRLEDGTETTAPGVVGEVLYRGPNVMMGYAETAADLARGDEQGGLLETGDLGHLDEEGYLFIDGRLKRFGKVFGVRLNLDDIEQLAAATGPGAVAAVAGDDKVIVFVEGATAEDLAPRVNELADRLKLHWSGFEMRGVPALPLLSNGKVDYRALESAR</sequence>
<name>A0A9Q9IJZ6_9ACTN</name>
<evidence type="ECO:0000313" key="3">
    <source>
        <dbReference type="Proteomes" id="UP001058003"/>
    </source>
</evidence>
<dbReference type="OrthoDB" id="8445630at2"/>
<dbReference type="InterPro" id="IPR020845">
    <property type="entry name" value="AMP-binding_CS"/>
</dbReference>
<accession>A0A9Q9IJZ6</accession>
<dbReference type="Proteomes" id="UP001058003">
    <property type="component" value="Chromosome"/>
</dbReference>
<dbReference type="GO" id="GO:0006631">
    <property type="term" value="P:fatty acid metabolic process"/>
    <property type="evidence" value="ECO:0007669"/>
    <property type="project" value="TreeGrafter"/>
</dbReference>
<dbReference type="InterPro" id="IPR042099">
    <property type="entry name" value="ANL_N_sf"/>
</dbReference>
<dbReference type="SUPFAM" id="SSF56801">
    <property type="entry name" value="Acetyl-CoA synthetase-like"/>
    <property type="match status" value="1"/>
</dbReference>
<proteinExistence type="predicted"/>
<dbReference type="PANTHER" id="PTHR43201:SF32">
    <property type="entry name" value="2-SUCCINYLBENZOATE--COA LIGASE, CHLOROPLASTIC_PEROXISOMAL"/>
    <property type="match status" value="1"/>
</dbReference>
<dbReference type="KEGG" id="daur:Daura_49900"/>
<evidence type="ECO:0000313" key="2">
    <source>
        <dbReference type="EMBL" id="UWZ54463.1"/>
    </source>
</evidence>
<dbReference type="Gene3D" id="3.40.50.12780">
    <property type="entry name" value="N-terminal domain of ligase-like"/>
    <property type="match status" value="1"/>
</dbReference>
<dbReference type="PANTHER" id="PTHR43201">
    <property type="entry name" value="ACYL-COA SYNTHETASE"/>
    <property type="match status" value="1"/>
</dbReference>
<feature type="domain" description="AMP-dependent synthetase/ligase" evidence="1">
    <location>
        <begin position="45"/>
        <end position="335"/>
    </location>
</feature>
<organism evidence="2 3">
    <name type="scientific">Dactylosporangium aurantiacum</name>
    <dbReference type="NCBI Taxonomy" id="35754"/>
    <lineage>
        <taxon>Bacteria</taxon>
        <taxon>Bacillati</taxon>
        <taxon>Actinomycetota</taxon>
        <taxon>Actinomycetes</taxon>
        <taxon>Micromonosporales</taxon>
        <taxon>Micromonosporaceae</taxon>
        <taxon>Dactylosporangium</taxon>
    </lineage>
</organism>
<dbReference type="Pfam" id="PF00501">
    <property type="entry name" value="AMP-binding"/>
    <property type="match status" value="1"/>
</dbReference>
<dbReference type="GO" id="GO:0031956">
    <property type="term" value="F:medium-chain fatty acid-CoA ligase activity"/>
    <property type="evidence" value="ECO:0007669"/>
    <property type="project" value="TreeGrafter"/>
</dbReference>
<protein>
    <submittedName>
        <fullName evidence="2">AMP-binding protein</fullName>
    </submittedName>
</protein>
<reference evidence="2" key="1">
    <citation type="submission" date="2021-04" db="EMBL/GenBank/DDBJ databases">
        <title>Dactylosporangium aurantiacum NRRL B-8018 full assembly.</title>
        <authorList>
            <person name="Hartkoorn R.C."/>
            <person name="Beaudoing E."/>
            <person name="Hot D."/>
        </authorList>
    </citation>
    <scope>NUCLEOTIDE SEQUENCE</scope>
    <source>
        <strain evidence="2">NRRL B-8018</strain>
    </source>
</reference>
<dbReference type="AlphaFoldDB" id="A0A9Q9IJZ6"/>
<dbReference type="PROSITE" id="PS00455">
    <property type="entry name" value="AMP_BINDING"/>
    <property type="match status" value="1"/>
</dbReference>
<dbReference type="EMBL" id="CP073767">
    <property type="protein sequence ID" value="UWZ54463.1"/>
    <property type="molecule type" value="Genomic_DNA"/>
</dbReference>
<dbReference type="RefSeq" id="WP_033362788.1">
    <property type="nucleotide sequence ID" value="NZ_CP073767.1"/>
</dbReference>